<organism evidence="5 6">
    <name type="scientific">Tetrahymena thermophila (strain SB210)</name>
    <dbReference type="NCBI Taxonomy" id="312017"/>
    <lineage>
        <taxon>Eukaryota</taxon>
        <taxon>Sar</taxon>
        <taxon>Alveolata</taxon>
        <taxon>Ciliophora</taxon>
        <taxon>Intramacronucleata</taxon>
        <taxon>Oligohymenophorea</taxon>
        <taxon>Hymenostomatida</taxon>
        <taxon>Tetrahymenina</taxon>
        <taxon>Tetrahymenidae</taxon>
        <taxon>Tetrahymena</taxon>
    </lineage>
</organism>
<feature type="compositionally biased region" description="Basic and acidic residues" evidence="3">
    <location>
        <begin position="681"/>
        <end position="697"/>
    </location>
</feature>
<dbReference type="SUPFAM" id="SSF47473">
    <property type="entry name" value="EF-hand"/>
    <property type="match status" value="2"/>
</dbReference>
<evidence type="ECO:0000256" key="3">
    <source>
        <dbReference type="SAM" id="MobiDB-lite"/>
    </source>
</evidence>
<evidence type="ECO:0000313" key="5">
    <source>
        <dbReference type="EMBL" id="EAR90234.2"/>
    </source>
</evidence>
<feature type="compositionally biased region" description="Polar residues" evidence="3">
    <location>
        <begin position="488"/>
        <end position="520"/>
    </location>
</feature>
<dbReference type="PROSITE" id="PS50222">
    <property type="entry name" value="EF_HAND_2"/>
    <property type="match status" value="4"/>
</dbReference>
<reference evidence="6" key="1">
    <citation type="journal article" date="2006" name="PLoS Biol.">
        <title>Macronuclear genome sequence of the ciliate Tetrahymena thermophila, a model eukaryote.</title>
        <authorList>
            <person name="Eisen J.A."/>
            <person name="Coyne R.S."/>
            <person name="Wu M."/>
            <person name="Wu D."/>
            <person name="Thiagarajan M."/>
            <person name="Wortman J.R."/>
            <person name="Badger J.H."/>
            <person name="Ren Q."/>
            <person name="Amedeo P."/>
            <person name="Jones K.M."/>
            <person name="Tallon L.J."/>
            <person name="Delcher A.L."/>
            <person name="Salzberg S.L."/>
            <person name="Silva J.C."/>
            <person name="Haas B.J."/>
            <person name="Majoros W.H."/>
            <person name="Farzad M."/>
            <person name="Carlton J.M."/>
            <person name="Smith R.K. Jr."/>
            <person name="Garg J."/>
            <person name="Pearlman R.E."/>
            <person name="Karrer K.M."/>
            <person name="Sun L."/>
            <person name="Manning G."/>
            <person name="Elde N.C."/>
            <person name="Turkewitz A.P."/>
            <person name="Asai D.J."/>
            <person name="Wilkes D.E."/>
            <person name="Wang Y."/>
            <person name="Cai H."/>
            <person name="Collins K."/>
            <person name="Stewart B.A."/>
            <person name="Lee S.R."/>
            <person name="Wilamowska K."/>
            <person name="Weinberg Z."/>
            <person name="Ruzzo W.L."/>
            <person name="Wloga D."/>
            <person name="Gaertig J."/>
            <person name="Frankel J."/>
            <person name="Tsao C.-C."/>
            <person name="Gorovsky M.A."/>
            <person name="Keeling P.J."/>
            <person name="Waller R.F."/>
            <person name="Patron N.J."/>
            <person name="Cherry J.M."/>
            <person name="Stover N.A."/>
            <person name="Krieger C.J."/>
            <person name="del Toro C."/>
            <person name="Ryder H.F."/>
            <person name="Williamson S.C."/>
            <person name="Barbeau R.A."/>
            <person name="Hamilton E.P."/>
            <person name="Orias E."/>
        </authorList>
    </citation>
    <scope>NUCLEOTIDE SEQUENCE [LARGE SCALE GENOMIC DNA]</scope>
    <source>
        <strain evidence="6">SB210</strain>
    </source>
</reference>
<proteinExistence type="predicted"/>
<dbReference type="GO" id="GO:0005509">
    <property type="term" value="F:calcium ion binding"/>
    <property type="evidence" value="ECO:0007669"/>
    <property type="project" value="InterPro"/>
</dbReference>
<dbReference type="InterPro" id="IPR002048">
    <property type="entry name" value="EF_hand_dom"/>
</dbReference>
<feature type="region of interest" description="Disordered" evidence="3">
    <location>
        <begin position="239"/>
        <end position="520"/>
    </location>
</feature>
<evidence type="ECO:0000259" key="4">
    <source>
        <dbReference type="PROSITE" id="PS50222"/>
    </source>
</evidence>
<feature type="region of interest" description="Disordered" evidence="3">
    <location>
        <begin position="739"/>
        <end position="768"/>
    </location>
</feature>
<dbReference type="EMBL" id="GG662749">
    <property type="protein sequence ID" value="EAR90234.2"/>
    <property type="molecule type" value="Genomic_DNA"/>
</dbReference>
<feature type="compositionally biased region" description="Low complexity" evidence="3">
    <location>
        <begin position="703"/>
        <end position="713"/>
    </location>
</feature>
<feature type="compositionally biased region" description="Low complexity" evidence="3">
    <location>
        <begin position="239"/>
        <end position="270"/>
    </location>
</feature>
<feature type="domain" description="EF-hand" evidence="4">
    <location>
        <begin position="1513"/>
        <end position="1548"/>
    </location>
</feature>
<dbReference type="InterPro" id="IPR018247">
    <property type="entry name" value="EF_Hand_1_Ca_BS"/>
</dbReference>
<evidence type="ECO:0000313" key="6">
    <source>
        <dbReference type="Proteomes" id="UP000009168"/>
    </source>
</evidence>
<keyword evidence="6" id="KW-1185">Reference proteome</keyword>
<dbReference type="HOGENOM" id="CLU_247367_0_0_1"/>
<feature type="compositionally biased region" description="Low complexity" evidence="3">
    <location>
        <begin position="456"/>
        <end position="465"/>
    </location>
</feature>
<keyword evidence="1" id="KW-0106">Calcium</keyword>
<accession>Q22XZ0</accession>
<dbReference type="Proteomes" id="UP000009168">
    <property type="component" value="Unassembled WGS sequence"/>
</dbReference>
<feature type="compositionally biased region" description="Polar residues" evidence="3">
    <location>
        <begin position="355"/>
        <end position="372"/>
    </location>
</feature>
<feature type="coiled-coil region" evidence="2">
    <location>
        <begin position="1163"/>
        <end position="1262"/>
    </location>
</feature>
<feature type="compositionally biased region" description="Low complexity" evidence="3">
    <location>
        <begin position="309"/>
        <end position="321"/>
    </location>
</feature>
<evidence type="ECO:0000256" key="2">
    <source>
        <dbReference type="SAM" id="Coils"/>
    </source>
</evidence>
<dbReference type="RefSeq" id="XP_001010479.2">
    <property type="nucleotide sequence ID" value="XM_001010479.2"/>
</dbReference>
<feature type="coiled-coil region" evidence="2">
    <location>
        <begin position="909"/>
        <end position="1044"/>
    </location>
</feature>
<feature type="compositionally biased region" description="Polar residues" evidence="3">
    <location>
        <begin position="271"/>
        <end position="306"/>
    </location>
</feature>
<feature type="compositionally biased region" description="Low complexity" evidence="3">
    <location>
        <begin position="398"/>
        <end position="427"/>
    </location>
</feature>
<feature type="compositionally biased region" description="Polar residues" evidence="3">
    <location>
        <begin position="428"/>
        <end position="450"/>
    </location>
</feature>
<protein>
    <submittedName>
        <fullName evidence="5">EF hand protein</fullName>
    </submittedName>
</protein>
<feature type="domain" description="EF-hand" evidence="4">
    <location>
        <begin position="191"/>
        <end position="226"/>
    </location>
</feature>
<dbReference type="OrthoDB" id="186625at2759"/>
<dbReference type="Gene3D" id="1.10.238.10">
    <property type="entry name" value="EF-hand"/>
    <property type="match status" value="2"/>
</dbReference>
<feature type="compositionally biased region" description="Low complexity" evidence="3">
    <location>
        <begin position="474"/>
        <end position="487"/>
    </location>
</feature>
<feature type="compositionally biased region" description="Low complexity" evidence="3">
    <location>
        <begin position="743"/>
        <end position="752"/>
    </location>
</feature>
<dbReference type="CDD" id="cd00051">
    <property type="entry name" value="EFh"/>
    <property type="match status" value="1"/>
</dbReference>
<sequence length="1549" mass="182562">MLTLETQKRIANLFQNIAENERLVEVVRQVLSEQEEFDPHSLFVKISGNKNYIIRKDITDFLDNFSVRYLPQEMNQLFYNYNGSKEKMNYTNFLKMILPNSSHFLRQLKVELIPHRRKVVEVTYELEWALIRVFEKELQLYRVVEVQKEEIMSRWDYKISAAFRCISQKSNKIHIEHGDLQNFIDLMGYSSTSDDILNILRRCDHDKDGKISQLDLELSLTPFKKYKTALIQQAAQAQQQEKKSSSSNLANSAVYNNSSSKKKVNNTNLTGSAQKESRNPSYSQNSNGFEQQKQAKSRSYSYQNGTHGNGYYNQQNDYQGYTNRSSQRFSDELNNDNSNINKTPRRQNSTDKIKQSSSIQRNSGKKSQLPQSSSTEINYHNNNNSNIHTTPTKMKTISYSNNYNNNSYNNPSRGNSLSNNSTGTSQGFVGSQSKQNSSNHYKNQYNNQNVDPYRGSSSNQTSSKKVSGHQNSDYKGVMSSSSGMKSYQNNNNNSFQPLSSNSSKVTSKLNRSSNPKENINNSFLNYKEELKNQIKNEIFGQQFSNQKRNNQQQNNVYSQHESNTSYPELQQQLNSQFSSSAQQPAQKVLLLSNYHQNNCNSNQAKYENSSNKRYGELKQKLVDELNNSLVLSEKNSPTTQIYKKLKENLYSNSKNNHSTINYDSQYDMKNANQYGKEFKQKLREELSRSSQERRQANYEDLSSSKYNDSYSNYRHSPSPVRMIKVDVKDIDPLKQTSTIQSDKYNYSNNNSKLISSQPQTEKKQSIPQPLNNTLKEGAFQGYINNNTDEDINAVSRYYPSTEKKKLMQTQILNRESLGGSSEIYQQKEEKSKKYEKGIVSPVRTSYQDNMKEYYIEKNKRYEIQDEIEKKMRQKHTDQQQLNSRTSSYSPYKADEIILRKQSIKEQQIIDQIEIKNEARNAEIKKIKEIEEKQLRELENIKQKQFLMEEERLNRLRKEEEIRKQQIEEELLRREKIKQEEEELERIQRIKKERDRIREQDEKMQQAIRERMRIDDEIRMKQLKSQKIERDVQQLEQQLSRQASLERVRQYNQMEDFRRQQEIEIKQRELEKTRQIYEMQMRASAENTQRSPFRQDFVTKNYVDRSSSLHASNTIPETPFIEKNQIIQLQPVSLTTPKHQNDKASLQQPQSNLKQVQFKQDNDLAAEQETKQRLQREIEQKRIQLELENQKAKEVKLALEKQKKIQESMEETMLMEKRKQELILVEEMQKKKLQELEIERFKNEKLREIEEAENQRILALEKDLSYINVQKVNHFSNSFKPEESPTKAYEVVSKSNRNELNMSGTPNKISSLNKSLNNGHNQSPLESHMIKIFKYIIDSSNEIQNIKENLSMRADFTLSDAFRIMDIDQKGLIELPQFESFLKSIDNHSSRESIYFLFNKLCPRNQKFLKKEDVDDIFKPISSDHSAILNNRVSLYNPRHPDFSKFTFETKDIISQLFKQLLNQEQKLEQMKSEFLHSKDFKLDDAYFLLDKEKNGYLSHDELKKVLDSYHLCTVDRDIKNIFSRFDRYQRGKITFEDFRQEILPQSNYH</sequence>
<feature type="domain" description="EF-hand" evidence="4">
    <location>
        <begin position="1477"/>
        <end position="1512"/>
    </location>
</feature>
<feature type="compositionally biased region" description="Polar residues" evidence="3">
    <location>
        <begin position="753"/>
        <end position="768"/>
    </location>
</feature>
<dbReference type="InParanoid" id="Q22XZ0"/>
<feature type="compositionally biased region" description="Low complexity" evidence="3">
    <location>
        <begin position="373"/>
        <end position="390"/>
    </location>
</feature>
<dbReference type="SMART" id="SM00054">
    <property type="entry name" value="EFh"/>
    <property type="match status" value="4"/>
</dbReference>
<name>Q22XZ0_TETTS</name>
<dbReference type="GeneID" id="7837329"/>
<evidence type="ECO:0000256" key="1">
    <source>
        <dbReference type="ARBA" id="ARBA00022837"/>
    </source>
</evidence>
<feature type="region of interest" description="Disordered" evidence="3">
    <location>
        <begin position="681"/>
        <end position="717"/>
    </location>
</feature>
<feature type="domain" description="EF-hand" evidence="4">
    <location>
        <begin position="1352"/>
        <end position="1387"/>
    </location>
</feature>
<dbReference type="InterPro" id="IPR011992">
    <property type="entry name" value="EF-hand-dom_pair"/>
</dbReference>
<dbReference type="PROSITE" id="PS00018">
    <property type="entry name" value="EF_HAND_1"/>
    <property type="match status" value="1"/>
</dbReference>
<gene>
    <name evidence="5" type="ORF">TTHERM_00355810</name>
</gene>
<keyword evidence="2" id="KW-0175">Coiled coil</keyword>
<dbReference type="KEGG" id="tet:TTHERM_00355810"/>